<keyword evidence="1" id="KW-0472">Membrane</keyword>
<accession>A0A8X8BG31</accession>
<name>A0A8X8BG31_BRACI</name>
<feature type="transmembrane region" description="Helical" evidence="1">
    <location>
        <begin position="128"/>
        <end position="149"/>
    </location>
</feature>
<dbReference type="EMBL" id="JAAMPC010000001">
    <property type="protein sequence ID" value="KAG2332577.1"/>
    <property type="molecule type" value="Genomic_DNA"/>
</dbReference>
<keyword evidence="1" id="KW-0812">Transmembrane</keyword>
<proteinExistence type="predicted"/>
<dbReference type="Proteomes" id="UP000886595">
    <property type="component" value="Unassembled WGS sequence"/>
</dbReference>
<dbReference type="AlphaFoldDB" id="A0A8X8BG31"/>
<comment type="caution">
    <text evidence="2">The sequence shown here is derived from an EMBL/GenBank/DDBJ whole genome shotgun (WGS) entry which is preliminary data.</text>
</comment>
<sequence length="209" mass="23655">MFFANRASLFRRLVTRLDGSSTHHHLRLLTVEAETFGFNPKPNLWRNSLRYVSLGTRNIGITMKASHFIVCGSNEQPSGNNDINSFVPLWSLEGLRKKVCSRFVRLFTSELNFSLVLLALVSDLALVLMIYIISSILTKILIVLLLLVVQGNTQALRNGCNFYEAFITEHSLKEVEQKDKTQQLVTQTAKTEHVTQGSKLCDRNPCDKL</sequence>
<evidence type="ECO:0000313" key="3">
    <source>
        <dbReference type="Proteomes" id="UP000886595"/>
    </source>
</evidence>
<keyword evidence="3" id="KW-1185">Reference proteome</keyword>
<evidence type="ECO:0000313" key="2">
    <source>
        <dbReference type="EMBL" id="KAG2332577.1"/>
    </source>
</evidence>
<evidence type="ECO:0000256" key="1">
    <source>
        <dbReference type="SAM" id="Phobius"/>
    </source>
</evidence>
<gene>
    <name evidence="2" type="ORF">Bca52824_003757</name>
</gene>
<keyword evidence="1" id="KW-1133">Transmembrane helix</keyword>
<reference evidence="2 3" key="1">
    <citation type="submission" date="2020-02" db="EMBL/GenBank/DDBJ databases">
        <authorList>
            <person name="Ma Q."/>
            <person name="Huang Y."/>
            <person name="Song X."/>
            <person name="Pei D."/>
        </authorList>
    </citation>
    <scope>NUCLEOTIDE SEQUENCE [LARGE SCALE GENOMIC DNA]</scope>
    <source>
        <strain evidence="2">Sxm20200214</strain>
        <tissue evidence="2">Leaf</tissue>
    </source>
</reference>
<protein>
    <submittedName>
        <fullName evidence="2">Uncharacterized protein</fullName>
    </submittedName>
</protein>
<organism evidence="2 3">
    <name type="scientific">Brassica carinata</name>
    <name type="common">Ethiopian mustard</name>
    <name type="synonym">Abyssinian cabbage</name>
    <dbReference type="NCBI Taxonomy" id="52824"/>
    <lineage>
        <taxon>Eukaryota</taxon>
        <taxon>Viridiplantae</taxon>
        <taxon>Streptophyta</taxon>
        <taxon>Embryophyta</taxon>
        <taxon>Tracheophyta</taxon>
        <taxon>Spermatophyta</taxon>
        <taxon>Magnoliopsida</taxon>
        <taxon>eudicotyledons</taxon>
        <taxon>Gunneridae</taxon>
        <taxon>Pentapetalae</taxon>
        <taxon>rosids</taxon>
        <taxon>malvids</taxon>
        <taxon>Brassicales</taxon>
        <taxon>Brassicaceae</taxon>
        <taxon>Brassiceae</taxon>
        <taxon>Brassica</taxon>
    </lineage>
</organism>